<evidence type="ECO:0000313" key="2">
    <source>
        <dbReference type="EMBL" id="OXM82289.1"/>
    </source>
</evidence>
<proteinExistence type="predicted"/>
<organism evidence="2 3">
    <name type="scientific">Paenibacillus rigui</name>
    <dbReference type="NCBI Taxonomy" id="554312"/>
    <lineage>
        <taxon>Bacteria</taxon>
        <taxon>Bacillati</taxon>
        <taxon>Bacillota</taxon>
        <taxon>Bacilli</taxon>
        <taxon>Bacillales</taxon>
        <taxon>Paenibacillaceae</taxon>
        <taxon>Paenibacillus</taxon>
    </lineage>
</organism>
<keyword evidence="3" id="KW-1185">Reference proteome</keyword>
<feature type="compositionally biased region" description="Polar residues" evidence="1">
    <location>
        <begin position="97"/>
        <end position="107"/>
    </location>
</feature>
<comment type="caution">
    <text evidence="2">The sequence shown here is derived from an EMBL/GenBank/DDBJ whole genome shotgun (WGS) entry which is preliminary data.</text>
</comment>
<accession>A0A229UH57</accession>
<dbReference type="Proteomes" id="UP000215509">
    <property type="component" value="Unassembled WGS sequence"/>
</dbReference>
<dbReference type="RefSeq" id="WP_094018869.1">
    <property type="nucleotide sequence ID" value="NZ_NMQW01000089.1"/>
</dbReference>
<dbReference type="AlphaFoldDB" id="A0A229UH57"/>
<reference evidence="2 3" key="1">
    <citation type="submission" date="2017-07" db="EMBL/GenBank/DDBJ databases">
        <title>Genome sequencing and assembly of Paenibacillus rigui.</title>
        <authorList>
            <person name="Mayilraj S."/>
        </authorList>
    </citation>
    <scope>NUCLEOTIDE SEQUENCE [LARGE SCALE GENOMIC DNA]</scope>
    <source>
        <strain evidence="2 3">JCM 16352</strain>
    </source>
</reference>
<evidence type="ECO:0000256" key="1">
    <source>
        <dbReference type="SAM" id="MobiDB-lite"/>
    </source>
</evidence>
<protein>
    <submittedName>
        <fullName evidence="2">Uncharacterized protein</fullName>
    </submittedName>
</protein>
<gene>
    <name evidence="2" type="ORF">CF651_31735</name>
</gene>
<dbReference type="EMBL" id="NMQW01000089">
    <property type="protein sequence ID" value="OXM82289.1"/>
    <property type="molecule type" value="Genomic_DNA"/>
</dbReference>
<evidence type="ECO:0000313" key="3">
    <source>
        <dbReference type="Proteomes" id="UP000215509"/>
    </source>
</evidence>
<feature type="region of interest" description="Disordered" evidence="1">
    <location>
        <begin position="63"/>
        <end position="107"/>
    </location>
</feature>
<sequence length="107" mass="12511">MKKDGEYILFLFKDPQNDRYGIVAINQGKYSTNGSVDIYEDNKENPEYKRIEKFTNMVVNKYLKQPEPQPQPQPQPEQQQPQNTDSVTDSVYKKNTESVTNSVYDKK</sequence>
<name>A0A229UH57_9BACL</name>